<dbReference type="Gene3D" id="3.40.190.150">
    <property type="entry name" value="Bordetella uptake gene, domain 1"/>
    <property type="match status" value="1"/>
</dbReference>
<evidence type="ECO:0000256" key="1">
    <source>
        <dbReference type="ARBA" id="ARBA00006987"/>
    </source>
</evidence>
<dbReference type="OrthoDB" id="8678477at2"/>
<dbReference type="KEGG" id="acid:CBP33_05485"/>
<comment type="similarity">
    <text evidence="1">Belongs to the UPF0065 (bug) family.</text>
</comment>
<name>A0A240UAD9_9BURK</name>
<evidence type="ECO:0000313" key="2">
    <source>
        <dbReference type="EMBL" id="ART58457.1"/>
    </source>
</evidence>
<gene>
    <name evidence="2" type="ORF">CBP36_05935</name>
</gene>
<sequence>MKLSPTFKIARMRLAIAAALGTLLVAPTAWAQANGYPNKPVKLIVSFPPGGFADLVGRSLAQALNQAWGQPVIIDNRPGGAGILASELAAKAVPDGYTLYLATDGPFVINPYLYKTLPYHPINDFMNAALVAYTPLALVVNPQKADVKTVGEFVALAKTREMEKRPMEYASGGSGGPHHLSMEALRMLAGVDLTHIPYKGGSPALVDVVGGQVTTMFSAISTAVPFAKAGKIRILATGGARRSPMAPEVPTFAEAGFPGFEVGAWAGVVTPKGTPQAIVDKIEADVLKIVRDPQFQQKLPGVGAEPYPGTAAEFRKLIVKDQARYSKLIRDLNIKGD</sequence>
<dbReference type="PANTHER" id="PTHR42928">
    <property type="entry name" value="TRICARBOXYLATE-BINDING PROTEIN"/>
    <property type="match status" value="1"/>
</dbReference>
<dbReference type="InterPro" id="IPR042100">
    <property type="entry name" value="Bug_dom1"/>
</dbReference>
<dbReference type="AlphaFoldDB" id="A0A240UAD9"/>
<dbReference type="PANTHER" id="PTHR42928:SF5">
    <property type="entry name" value="BLR1237 PROTEIN"/>
    <property type="match status" value="1"/>
</dbReference>
<dbReference type="Gene3D" id="3.40.190.10">
    <property type="entry name" value="Periplasmic binding protein-like II"/>
    <property type="match status" value="1"/>
</dbReference>
<reference evidence="2" key="1">
    <citation type="submission" date="2017-05" db="EMBL/GenBank/DDBJ databases">
        <title>Polyphasic characterization of four soil-derived phenanthrene-degrading Acidovorax strains and proposal of Acidovorax phenanthrenivorans sp. nov.</title>
        <authorList>
            <person name="Singleton D."/>
            <person name="Lee J."/>
            <person name="Dickey A.N."/>
            <person name="Stroud A."/>
            <person name="Scholl E.H."/>
            <person name="Wright F.A."/>
            <person name="Aitken M.D."/>
        </authorList>
    </citation>
    <scope>NUCLEOTIDE SEQUENCE</scope>
    <source>
        <strain evidence="2">P4</strain>
    </source>
</reference>
<organism evidence="2 3">
    <name type="scientific">Acidovorax carolinensis</name>
    <dbReference type="NCBI Taxonomy" id="553814"/>
    <lineage>
        <taxon>Bacteria</taxon>
        <taxon>Pseudomonadati</taxon>
        <taxon>Pseudomonadota</taxon>
        <taxon>Betaproteobacteria</taxon>
        <taxon>Burkholderiales</taxon>
        <taxon>Comamonadaceae</taxon>
        <taxon>Acidovorax</taxon>
    </lineage>
</organism>
<dbReference type="CDD" id="cd13578">
    <property type="entry name" value="PBP2_Bug27"/>
    <property type="match status" value="1"/>
</dbReference>
<dbReference type="Pfam" id="PF03401">
    <property type="entry name" value="TctC"/>
    <property type="match status" value="1"/>
</dbReference>
<accession>A0A240TPU4</accession>
<dbReference type="InterPro" id="IPR005064">
    <property type="entry name" value="BUG"/>
</dbReference>
<dbReference type="SUPFAM" id="SSF53850">
    <property type="entry name" value="Periplasmic binding protein-like II"/>
    <property type="match status" value="1"/>
</dbReference>
<keyword evidence="3" id="KW-1185">Reference proteome</keyword>
<accession>A0A240U1G8</accession>
<dbReference type="KEGG" id="acin:CBP34_05320"/>
<dbReference type="Proteomes" id="UP000194440">
    <property type="component" value="Chromosome"/>
</dbReference>
<dbReference type="KEGG" id="acip:CBP36_05935"/>
<dbReference type="PIRSF" id="PIRSF017082">
    <property type="entry name" value="YflP"/>
    <property type="match status" value="1"/>
</dbReference>
<dbReference type="KEGG" id="acis:CBP35_13010"/>
<accession>A0A240UAD9</accession>
<evidence type="ECO:0000313" key="3">
    <source>
        <dbReference type="Proteomes" id="UP000194440"/>
    </source>
</evidence>
<protein>
    <submittedName>
        <fullName evidence="2">Uncharacterized protein</fullName>
    </submittedName>
</protein>
<proteinExistence type="inferred from homology"/>
<dbReference type="RefSeq" id="WP_086911734.1">
    <property type="nucleotide sequence ID" value="NZ_CP021359.1"/>
</dbReference>
<dbReference type="EMBL" id="CP021366">
    <property type="protein sequence ID" value="ART58457.1"/>
    <property type="molecule type" value="Genomic_DNA"/>
</dbReference>